<evidence type="ECO:0000256" key="1">
    <source>
        <dbReference type="SAM" id="MobiDB-lite"/>
    </source>
</evidence>
<protein>
    <submittedName>
        <fullName evidence="2">Uncharacterized protein</fullName>
    </submittedName>
</protein>
<evidence type="ECO:0000313" key="2">
    <source>
        <dbReference type="EMBL" id="KAK6643973.1"/>
    </source>
</evidence>
<organism evidence="2 3">
    <name type="scientific">Polyplax serrata</name>
    <name type="common">Common mouse louse</name>
    <dbReference type="NCBI Taxonomy" id="468196"/>
    <lineage>
        <taxon>Eukaryota</taxon>
        <taxon>Metazoa</taxon>
        <taxon>Ecdysozoa</taxon>
        <taxon>Arthropoda</taxon>
        <taxon>Hexapoda</taxon>
        <taxon>Insecta</taxon>
        <taxon>Pterygota</taxon>
        <taxon>Neoptera</taxon>
        <taxon>Paraneoptera</taxon>
        <taxon>Psocodea</taxon>
        <taxon>Troctomorpha</taxon>
        <taxon>Phthiraptera</taxon>
        <taxon>Anoplura</taxon>
        <taxon>Polyplacidae</taxon>
        <taxon>Polyplax</taxon>
    </lineage>
</organism>
<accession>A0AAN8XMT8</accession>
<dbReference type="AlphaFoldDB" id="A0AAN8XMT8"/>
<dbReference type="EMBL" id="JAWJWE010000001">
    <property type="protein sequence ID" value="KAK6643973.1"/>
    <property type="molecule type" value="Genomic_DNA"/>
</dbReference>
<dbReference type="Proteomes" id="UP001372834">
    <property type="component" value="Unassembled WGS sequence"/>
</dbReference>
<sequence>MELIEDQLWCRRATATSPNATQTHVISAFGGRDLSGKIEDVWKGDRYLSEWNNGATGRLEREVEDRSERPKKRSGALGGSTATRKTEPYVLFSLM</sequence>
<gene>
    <name evidence="2" type="ORF">RUM43_000238</name>
</gene>
<comment type="caution">
    <text evidence="2">The sequence shown here is derived from an EMBL/GenBank/DDBJ whole genome shotgun (WGS) entry which is preliminary data.</text>
</comment>
<feature type="compositionally biased region" description="Basic and acidic residues" evidence="1">
    <location>
        <begin position="58"/>
        <end position="68"/>
    </location>
</feature>
<feature type="region of interest" description="Disordered" evidence="1">
    <location>
        <begin position="58"/>
        <end position="82"/>
    </location>
</feature>
<reference evidence="2 3" key="1">
    <citation type="submission" date="2023-10" db="EMBL/GenBank/DDBJ databases">
        <title>Genomes of two closely related lineages of the louse Polyplax serrata with different host specificities.</title>
        <authorList>
            <person name="Martinu J."/>
            <person name="Tarabai H."/>
            <person name="Stefka J."/>
            <person name="Hypsa V."/>
        </authorList>
    </citation>
    <scope>NUCLEOTIDE SEQUENCE [LARGE SCALE GENOMIC DNA]</scope>
    <source>
        <strain evidence="2">HR10_N</strain>
    </source>
</reference>
<proteinExistence type="predicted"/>
<name>A0AAN8XMT8_POLSC</name>
<evidence type="ECO:0000313" key="3">
    <source>
        <dbReference type="Proteomes" id="UP001372834"/>
    </source>
</evidence>